<dbReference type="PANTHER" id="PTHR13504">
    <property type="entry name" value="FIDO DOMAIN-CONTAINING PROTEIN DDB_G0283145"/>
    <property type="match status" value="1"/>
</dbReference>
<evidence type="ECO:0000256" key="2">
    <source>
        <dbReference type="ARBA" id="ARBA00023163"/>
    </source>
</evidence>
<dbReference type="PROSITE" id="PS51459">
    <property type="entry name" value="FIDO"/>
    <property type="match status" value="1"/>
</dbReference>
<feature type="binding site" evidence="3">
    <location>
        <position position="209"/>
    </location>
    <ligand>
        <name>ATP</name>
        <dbReference type="ChEBI" id="CHEBI:30616"/>
    </ligand>
</feature>
<dbReference type="AlphaFoldDB" id="A0A2S8GM23"/>
<sequence>MDSKLFDKHSPGKLISVPEAGAAFIPDPLPASFQFDPSLWPLLADARESVSLLEGIGRTLPNPGILLRPLEDREALQSSRLEGTYITAKEFLIFDLDSDIKPDRVDDWREVHNYRRALKHGQDSPLPISQRLILELHQILMAGIPRADMTPGKFRTHQVAIGSNKRFVPPPPTVLKDCLNSFESYVHDTPPFHALIHCFLCHYQFETIHPFHDGNGRVGRLLLALMLQQRCGLSRPWLYLSDILERNREEYCARLFNVSANGDWNGWLEFCLKATIVQAKETIDRCDQLQKIRESIRQKVSEGSGAVRLHSIIDRLFSSPFVRVVELTHLLGVSFPTARSDCNRLEELGILTQLPNLSPITYYCREIFNVAYNKIGDDDSE</sequence>
<dbReference type="Pfam" id="PF02661">
    <property type="entry name" value="Fic"/>
    <property type="match status" value="1"/>
</dbReference>
<name>A0A2S8GM23_9BACT</name>
<dbReference type="SUPFAM" id="SSF140931">
    <property type="entry name" value="Fic-like"/>
    <property type="match status" value="1"/>
</dbReference>
<feature type="binding site" evidence="3">
    <location>
        <position position="251"/>
    </location>
    <ligand>
        <name>ATP</name>
        <dbReference type="ChEBI" id="CHEBI:30616"/>
    </ligand>
</feature>
<dbReference type="Pfam" id="PF13784">
    <property type="entry name" value="Fic_N"/>
    <property type="match status" value="1"/>
</dbReference>
<dbReference type="Gene3D" id="1.10.3290.10">
    <property type="entry name" value="Fido-like domain"/>
    <property type="match status" value="1"/>
</dbReference>
<keyword evidence="1" id="KW-0805">Transcription regulation</keyword>
<dbReference type="EMBL" id="PUHZ01000014">
    <property type="protein sequence ID" value="PQO45371.1"/>
    <property type="molecule type" value="Genomic_DNA"/>
</dbReference>
<dbReference type="InterPro" id="IPR036390">
    <property type="entry name" value="WH_DNA-bd_sf"/>
</dbReference>
<dbReference type="PANTHER" id="PTHR13504:SF38">
    <property type="entry name" value="FIDO DOMAIN-CONTAINING PROTEIN"/>
    <property type="match status" value="1"/>
</dbReference>
<dbReference type="GO" id="GO:0003700">
    <property type="term" value="F:DNA-binding transcription factor activity"/>
    <property type="evidence" value="ECO:0007669"/>
    <property type="project" value="InterPro"/>
</dbReference>
<evidence type="ECO:0000313" key="7">
    <source>
        <dbReference type="EMBL" id="PQO45371.1"/>
    </source>
</evidence>
<evidence type="ECO:0000256" key="1">
    <source>
        <dbReference type="ARBA" id="ARBA00023015"/>
    </source>
</evidence>
<evidence type="ECO:0000256" key="5">
    <source>
        <dbReference type="PIRSR" id="PIRSR640198-2"/>
    </source>
</evidence>
<dbReference type="GO" id="GO:0005524">
    <property type="term" value="F:ATP binding"/>
    <property type="evidence" value="ECO:0007669"/>
    <property type="project" value="UniProtKB-KW"/>
</dbReference>
<dbReference type="RefSeq" id="WP_105335862.1">
    <property type="nucleotide sequence ID" value="NZ_PUHZ01000014.1"/>
</dbReference>
<proteinExistence type="predicted"/>
<keyword evidence="3" id="KW-0067">ATP-binding</keyword>
<feature type="binding site" evidence="3">
    <location>
        <position position="82"/>
    </location>
    <ligand>
        <name>ATP</name>
        <dbReference type="ChEBI" id="CHEBI:30616"/>
    </ligand>
</feature>
<dbReference type="InterPro" id="IPR040198">
    <property type="entry name" value="Fido_containing"/>
</dbReference>
<dbReference type="InterPro" id="IPR025758">
    <property type="entry name" value="Fic/DOC_N"/>
</dbReference>
<reference evidence="7 8" key="1">
    <citation type="submission" date="2018-02" db="EMBL/GenBank/DDBJ databases">
        <title>Comparative genomes isolates from brazilian mangrove.</title>
        <authorList>
            <person name="Araujo J.E."/>
            <person name="Taketani R.G."/>
            <person name="Silva M.C.P."/>
            <person name="Loureco M.V."/>
            <person name="Andreote F.D."/>
        </authorList>
    </citation>
    <scope>NUCLEOTIDE SEQUENCE [LARGE SCALE GENOMIC DNA]</scope>
    <source>
        <strain evidence="7 8">Nap-Phe MGV</strain>
    </source>
</reference>
<dbReference type="Pfam" id="PF08220">
    <property type="entry name" value="HTH_DeoR"/>
    <property type="match status" value="1"/>
</dbReference>
<dbReference type="InterPro" id="IPR003812">
    <property type="entry name" value="Fido"/>
</dbReference>
<dbReference type="InterPro" id="IPR036597">
    <property type="entry name" value="Fido-like_dom_sf"/>
</dbReference>
<evidence type="ECO:0000259" key="6">
    <source>
        <dbReference type="PROSITE" id="PS51459"/>
    </source>
</evidence>
<organism evidence="7 8">
    <name type="scientific">Blastopirellula marina</name>
    <dbReference type="NCBI Taxonomy" id="124"/>
    <lineage>
        <taxon>Bacteria</taxon>
        <taxon>Pseudomonadati</taxon>
        <taxon>Planctomycetota</taxon>
        <taxon>Planctomycetia</taxon>
        <taxon>Pirellulales</taxon>
        <taxon>Pirellulaceae</taxon>
        <taxon>Blastopirellula</taxon>
    </lineage>
</organism>
<feature type="domain" description="Fido" evidence="6">
    <location>
        <begin position="128"/>
        <end position="273"/>
    </location>
</feature>
<dbReference type="InterPro" id="IPR026287">
    <property type="entry name" value="SoFic-like"/>
</dbReference>
<dbReference type="Proteomes" id="UP000237819">
    <property type="component" value="Unassembled WGS sequence"/>
</dbReference>
<dbReference type="OrthoDB" id="9813719at2"/>
<evidence type="ECO:0000256" key="4">
    <source>
        <dbReference type="PIRSR" id="PIRSR640198-1"/>
    </source>
</evidence>
<dbReference type="SUPFAM" id="SSF46785">
    <property type="entry name" value="Winged helix' DNA-binding domain"/>
    <property type="match status" value="1"/>
</dbReference>
<accession>A0A2S8GM23</accession>
<evidence type="ECO:0000313" key="8">
    <source>
        <dbReference type="Proteomes" id="UP000237819"/>
    </source>
</evidence>
<evidence type="ECO:0000256" key="3">
    <source>
        <dbReference type="PIRSR" id="PIRSR038925-1"/>
    </source>
</evidence>
<dbReference type="PIRSF" id="PIRSF038925">
    <property type="entry name" value="AMP-prot_trans"/>
    <property type="match status" value="1"/>
</dbReference>
<gene>
    <name evidence="7" type="ORF">C5Y93_12995</name>
</gene>
<feature type="active site" evidence="4">
    <location>
        <position position="209"/>
    </location>
</feature>
<feature type="binding site" evidence="3">
    <location>
        <begin position="214"/>
        <end position="220"/>
    </location>
    <ligand>
        <name>ATP</name>
        <dbReference type="ChEBI" id="CHEBI:30616"/>
    </ligand>
</feature>
<feature type="binding site" evidence="5">
    <location>
        <begin position="213"/>
        <end position="220"/>
    </location>
    <ligand>
        <name>ATP</name>
        <dbReference type="ChEBI" id="CHEBI:30616"/>
    </ligand>
</feature>
<dbReference type="InterPro" id="IPR001034">
    <property type="entry name" value="DeoR_HTH"/>
</dbReference>
<keyword evidence="3" id="KW-0547">Nucleotide-binding</keyword>
<protein>
    <submittedName>
        <fullName evidence="7">Fic family protein</fullName>
    </submittedName>
</protein>
<comment type="caution">
    <text evidence="7">The sequence shown here is derived from an EMBL/GenBank/DDBJ whole genome shotgun (WGS) entry which is preliminary data.</text>
</comment>
<keyword evidence="2" id="KW-0804">Transcription</keyword>